<dbReference type="InterPro" id="IPR008333">
    <property type="entry name" value="Cbr1-like_FAD-bd_dom"/>
</dbReference>
<dbReference type="InterPro" id="IPR036010">
    <property type="entry name" value="2Fe-2S_ferredoxin-like_sf"/>
</dbReference>
<dbReference type="SUPFAM" id="SSF54292">
    <property type="entry name" value="2Fe-2S ferredoxin-like"/>
    <property type="match status" value="1"/>
</dbReference>
<dbReference type="Pfam" id="PF00175">
    <property type="entry name" value="NAD_binding_1"/>
    <property type="match status" value="1"/>
</dbReference>
<dbReference type="GO" id="GO:0051537">
    <property type="term" value="F:2 iron, 2 sulfur cluster binding"/>
    <property type="evidence" value="ECO:0007669"/>
    <property type="project" value="InterPro"/>
</dbReference>
<evidence type="ECO:0000259" key="3">
    <source>
        <dbReference type="PROSITE" id="PS51085"/>
    </source>
</evidence>
<dbReference type="Proteomes" id="UP000236023">
    <property type="component" value="Unassembled WGS sequence"/>
</dbReference>
<dbReference type="PROSITE" id="PS00197">
    <property type="entry name" value="2FE2S_FER_1"/>
    <property type="match status" value="1"/>
</dbReference>
<dbReference type="InterPro" id="IPR050415">
    <property type="entry name" value="MRET"/>
</dbReference>
<dbReference type="PRINTS" id="PR00410">
    <property type="entry name" value="PHEHYDRXLASE"/>
</dbReference>
<dbReference type="PROSITE" id="PS51384">
    <property type="entry name" value="FAD_FR"/>
    <property type="match status" value="1"/>
</dbReference>
<keyword evidence="1" id="KW-0408">Iron</keyword>
<dbReference type="InterPro" id="IPR001433">
    <property type="entry name" value="OxRdtase_FAD/NAD-bd"/>
</dbReference>
<dbReference type="SUPFAM" id="SSF63380">
    <property type="entry name" value="Riboflavin synthase domain-like"/>
    <property type="match status" value="1"/>
</dbReference>
<dbReference type="EMBL" id="POUT01000008">
    <property type="protein sequence ID" value="PNG08847.1"/>
    <property type="molecule type" value="Genomic_DNA"/>
</dbReference>
<protein>
    <submittedName>
        <fullName evidence="5">Methane monooxygenase</fullName>
    </submittedName>
</protein>
<comment type="cofactor">
    <cofactor evidence="2">
        <name>[2Fe-2S] cluster</name>
        <dbReference type="ChEBI" id="CHEBI:190135"/>
    </cofactor>
</comment>
<dbReference type="InterPro" id="IPR017927">
    <property type="entry name" value="FAD-bd_FR_type"/>
</dbReference>
<reference evidence="5 6" key="1">
    <citation type="submission" date="2018-01" db="EMBL/GenBank/DDBJ databases">
        <title>Denitrification phenotypes of diverse strains of Pseudomonas stutzeri.</title>
        <authorList>
            <person name="Milligan D.A."/>
            <person name="Bergaust L."/>
            <person name="Bakken L.R."/>
            <person name="Frostegard A."/>
        </authorList>
    </citation>
    <scope>NUCLEOTIDE SEQUENCE [LARGE SCALE GENOMIC DNA]</scope>
    <source>
        <strain evidence="5 6">24a75</strain>
    </source>
</reference>
<sequence>MNEQLHHVTLNFADGVTHSFSVPRGANILEAAIAAEMPVLYQCRSGGCSSCICTLSEGEAVTQPGASSSLLGSEYEAGQRLLCVSQVNSDCTFNLGYGSEVGSCAAQEVHAFIDSVERIASNVVKLTLELADGEWMEFRPGQFMQIVVPSLGVLRSYSPSSTQVDLPKMEFLIRLLPGGAMSDFLANVAERDQVLTLSGPYGAFFLREEHKRAPHIFVAGGTGLAPILSMIDTLRQGSGRKPRMLLSFGCAVPEALFSLEDIELRKQWLPTLETRICVDREASDGLHPGSPVSALREDDVISPDTVAYLCGPQPMIDAATQRLTALGVKPENIFAEQFVASH</sequence>
<dbReference type="RefSeq" id="WP_102894977.1">
    <property type="nucleotide sequence ID" value="NZ_JAMOHU010000006.1"/>
</dbReference>
<dbReference type="Gene3D" id="2.40.30.10">
    <property type="entry name" value="Translation factors"/>
    <property type="match status" value="1"/>
</dbReference>
<feature type="domain" description="2Fe-2S ferredoxin-type" evidence="3">
    <location>
        <begin position="6"/>
        <end position="99"/>
    </location>
</feature>
<dbReference type="Pfam" id="PF00111">
    <property type="entry name" value="Fer2"/>
    <property type="match status" value="1"/>
</dbReference>
<evidence type="ECO:0000256" key="1">
    <source>
        <dbReference type="ARBA" id="ARBA00023014"/>
    </source>
</evidence>
<organism evidence="5 6">
    <name type="scientific">Stutzerimonas stutzeri</name>
    <name type="common">Pseudomonas stutzeri</name>
    <dbReference type="NCBI Taxonomy" id="316"/>
    <lineage>
        <taxon>Bacteria</taxon>
        <taxon>Pseudomonadati</taxon>
        <taxon>Pseudomonadota</taxon>
        <taxon>Gammaproteobacteria</taxon>
        <taxon>Pseudomonadales</taxon>
        <taxon>Pseudomonadaceae</taxon>
        <taxon>Stutzerimonas</taxon>
    </lineage>
</organism>
<dbReference type="Pfam" id="PF00970">
    <property type="entry name" value="FAD_binding_6"/>
    <property type="match status" value="1"/>
</dbReference>
<dbReference type="PANTHER" id="PTHR47354">
    <property type="entry name" value="NADH OXIDOREDUCTASE HCR"/>
    <property type="match status" value="1"/>
</dbReference>
<dbReference type="InterPro" id="IPR006058">
    <property type="entry name" value="2Fe2S_fd_BS"/>
</dbReference>
<dbReference type="InterPro" id="IPR001709">
    <property type="entry name" value="Flavoprot_Pyr_Nucl_cyt_Rdtase"/>
</dbReference>
<dbReference type="PROSITE" id="PS51085">
    <property type="entry name" value="2FE2S_FER_2"/>
    <property type="match status" value="1"/>
</dbReference>
<feature type="domain" description="FAD-binding FR-type" evidence="4">
    <location>
        <begin position="106"/>
        <end position="207"/>
    </location>
</feature>
<dbReference type="InterPro" id="IPR017938">
    <property type="entry name" value="Riboflavin_synthase-like_b-brl"/>
</dbReference>
<dbReference type="InterPro" id="IPR039261">
    <property type="entry name" value="FNR_nucleotide-bd"/>
</dbReference>
<proteinExistence type="predicted"/>
<evidence type="ECO:0000313" key="5">
    <source>
        <dbReference type="EMBL" id="PNG08847.1"/>
    </source>
</evidence>
<comment type="caution">
    <text evidence="5">The sequence shown here is derived from an EMBL/GenBank/DDBJ whole genome shotgun (WGS) entry which is preliminary data.</text>
</comment>
<name>A0A2N8T273_STUST</name>
<keyword evidence="1" id="KW-0411">Iron-sulfur</keyword>
<keyword evidence="5" id="KW-0560">Oxidoreductase</keyword>
<dbReference type="InterPro" id="IPR001041">
    <property type="entry name" value="2Fe-2S_ferredoxin-type"/>
</dbReference>
<dbReference type="Gene3D" id="3.40.50.80">
    <property type="entry name" value="Nucleotide-binding domain of ferredoxin-NADP reductase (FNR) module"/>
    <property type="match status" value="1"/>
</dbReference>
<evidence type="ECO:0000256" key="2">
    <source>
        <dbReference type="ARBA" id="ARBA00034078"/>
    </source>
</evidence>
<gene>
    <name evidence="5" type="ORF">CXK94_15170</name>
</gene>
<dbReference type="Gene3D" id="3.10.20.30">
    <property type="match status" value="1"/>
</dbReference>
<dbReference type="AlphaFoldDB" id="A0A2N8T273"/>
<evidence type="ECO:0000313" key="6">
    <source>
        <dbReference type="Proteomes" id="UP000236023"/>
    </source>
</evidence>
<keyword evidence="1" id="KW-0479">Metal-binding</keyword>
<keyword evidence="5" id="KW-0503">Monooxygenase</keyword>
<dbReference type="CDD" id="cd00207">
    <property type="entry name" value="fer2"/>
    <property type="match status" value="1"/>
</dbReference>
<dbReference type="InterPro" id="IPR012675">
    <property type="entry name" value="Beta-grasp_dom_sf"/>
</dbReference>
<dbReference type="GO" id="GO:0004497">
    <property type="term" value="F:monooxygenase activity"/>
    <property type="evidence" value="ECO:0007669"/>
    <property type="project" value="UniProtKB-KW"/>
</dbReference>
<dbReference type="PRINTS" id="PR00371">
    <property type="entry name" value="FPNCR"/>
</dbReference>
<evidence type="ECO:0000259" key="4">
    <source>
        <dbReference type="PROSITE" id="PS51384"/>
    </source>
</evidence>
<dbReference type="SUPFAM" id="SSF52343">
    <property type="entry name" value="Ferredoxin reductase-like, C-terminal NADP-linked domain"/>
    <property type="match status" value="1"/>
</dbReference>
<dbReference type="PANTHER" id="PTHR47354:SF5">
    <property type="entry name" value="PROTEIN RFBI"/>
    <property type="match status" value="1"/>
</dbReference>
<accession>A0A2N8T273</accession>